<name>A0AA39I4M8_9BILA</name>
<accession>A0AA39I4M8</accession>
<feature type="region of interest" description="Disordered" evidence="1">
    <location>
        <begin position="20"/>
        <end position="60"/>
    </location>
</feature>
<reference evidence="2" key="1">
    <citation type="submission" date="2023-06" db="EMBL/GenBank/DDBJ databases">
        <title>Genomic analysis of the entomopathogenic nematode Steinernema hermaphroditum.</title>
        <authorList>
            <person name="Schwarz E.M."/>
            <person name="Heppert J.K."/>
            <person name="Baniya A."/>
            <person name="Schwartz H.T."/>
            <person name="Tan C.-H."/>
            <person name="Antoshechkin I."/>
            <person name="Sternberg P.W."/>
            <person name="Goodrich-Blair H."/>
            <person name="Dillman A.R."/>
        </authorList>
    </citation>
    <scope>NUCLEOTIDE SEQUENCE</scope>
    <source>
        <strain evidence="2">PS9179</strain>
        <tissue evidence="2">Whole animal</tissue>
    </source>
</reference>
<proteinExistence type="predicted"/>
<protein>
    <submittedName>
        <fullName evidence="2">Uncharacterized protein</fullName>
    </submittedName>
</protein>
<gene>
    <name evidence="2" type="ORF">QR680_012461</name>
</gene>
<sequence>MDSSSQLSVDYFDSQISTLTEPMFPPTSDISSVPPTSTVASSSLSSSSEAPPMPSSPADVDFRSVASVIEKARRAVAMAAPFIVADESGEVAALLEAFLEKAPVFRDAGGDVPRGRS</sequence>
<dbReference type="Proteomes" id="UP001175271">
    <property type="component" value="Unassembled WGS sequence"/>
</dbReference>
<evidence type="ECO:0000313" key="2">
    <source>
        <dbReference type="EMBL" id="KAK0416397.1"/>
    </source>
</evidence>
<dbReference type="EMBL" id="JAUCMV010000002">
    <property type="protein sequence ID" value="KAK0416397.1"/>
    <property type="molecule type" value="Genomic_DNA"/>
</dbReference>
<evidence type="ECO:0000256" key="1">
    <source>
        <dbReference type="SAM" id="MobiDB-lite"/>
    </source>
</evidence>
<organism evidence="2 3">
    <name type="scientific">Steinernema hermaphroditum</name>
    <dbReference type="NCBI Taxonomy" id="289476"/>
    <lineage>
        <taxon>Eukaryota</taxon>
        <taxon>Metazoa</taxon>
        <taxon>Ecdysozoa</taxon>
        <taxon>Nematoda</taxon>
        <taxon>Chromadorea</taxon>
        <taxon>Rhabditida</taxon>
        <taxon>Tylenchina</taxon>
        <taxon>Panagrolaimomorpha</taxon>
        <taxon>Strongyloidoidea</taxon>
        <taxon>Steinernematidae</taxon>
        <taxon>Steinernema</taxon>
    </lineage>
</organism>
<comment type="caution">
    <text evidence="2">The sequence shown here is derived from an EMBL/GenBank/DDBJ whole genome shotgun (WGS) entry which is preliminary data.</text>
</comment>
<dbReference type="AlphaFoldDB" id="A0AA39I4M8"/>
<evidence type="ECO:0000313" key="3">
    <source>
        <dbReference type="Proteomes" id="UP001175271"/>
    </source>
</evidence>
<keyword evidence="3" id="KW-1185">Reference proteome</keyword>
<feature type="compositionally biased region" description="Low complexity" evidence="1">
    <location>
        <begin position="31"/>
        <end position="50"/>
    </location>
</feature>